<feature type="signal peptide" evidence="3">
    <location>
        <begin position="1"/>
        <end position="19"/>
    </location>
</feature>
<dbReference type="PANTHER" id="PTHR30344:SF1">
    <property type="entry name" value="6-PHOSPHOGLUCONOLACTONASE"/>
    <property type="match status" value="1"/>
</dbReference>
<dbReference type="Gene3D" id="2.130.10.10">
    <property type="entry name" value="YVTN repeat-like/Quinoprotein amine dehydrogenase"/>
    <property type="match status" value="1"/>
</dbReference>
<evidence type="ECO:0000256" key="2">
    <source>
        <dbReference type="ARBA" id="ARBA00022526"/>
    </source>
</evidence>
<name>A0A1M5HJK3_9FLAO</name>
<accession>A0A1M5HJK3</accession>
<evidence type="ECO:0000256" key="3">
    <source>
        <dbReference type="SAM" id="SignalP"/>
    </source>
</evidence>
<dbReference type="FunFam" id="2.130.10.10:FF:000306">
    <property type="entry name" value="3-carboxymuconate cyclase"/>
    <property type="match status" value="1"/>
</dbReference>
<dbReference type="GO" id="GO:0006006">
    <property type="term" value="P:glucose metabolic process"/>
    <property type="evidence" value="ECO:0007669"/>
    <property type="project" value="UniProtKB-KW"/>
</dbReference>
<keyword evidence="2" id="KW-0313">Glucose metabolism</keyword>
<keyword evidence="5" id="KW-1185">Reference proteome</keyword>
<dbReference type="OrthoDB" id="9790815at2"/>
<keyword evidence="2" id="KW-0119">Carbohydrate metabolism</keyword>
<dbReference type="SUPFAM" id="SSF51004">
    <property type="entry name" value="C-terminal (heme d1) domain of cytochrome cd1-nitrite reductase"/>
    <property type="match status" value="1"/>
</dbReference>
<dbReference type="Proteomes" id="UP000184036">
    <property type="component" value="Unassembled WGS sequence"/>
</dbReference>
<comment type="similarity">
    <text evidence="1">Belongs to the cycloisomerase 2 family.</text>
</comment>
<dbReference type="RefSeq" id="WP_072991005.1">
    <property type="nucleotide sequence ID" value="NZ_FQWE01000005.1"/>
</dbReference>
<dbReference type="InterPro" id="IPR050282">
    <property type="entry name" value="Cycloisomerase_2"/>
</dbReference>
<organism evidence="4 5">
    <name type="scientific">Flavobacterium segetis</name>
    <dbReference type="NCBI Taxonomy" id="271157"/>
    <lineage>
        <taxon>Bacteria</taxon>
        <taxon>Pseudomonadati</taxon>
        <taxon>Bacteroidota</taxon>
        <taxon>Flavobacteriia</taxon>
        <taxon>Flavobacteriales</taxon>
        <taxon>Flavobacteriaceae</taxon>
        <taxon>Flavobacterium</taxon>
    </lineage>
</organism>
<gene>
    <name evidence="4" type="ORF">SAMN05444396_105137</name>
</gene>
<dbReference type="InterPro" id="IPR019405">
    <property type="entry name" value="Lactonase_7-beta_prop"/>
</dbReference>
<dbReference type="EMBL" id="FQWE01000005">
    <property type="protein sequence ID" value="SHG16081.1"/>
    <property type="molecule type" value="Genomic_DNA"/>
</dbReference>
<dbReference type="InterPro" id="IPR011048">
    <property type="entry name" value="Haem_d1_sf"/>
</dbReference>
<proteinExistence type="inferred from homology"/>
<sequence length="370" mass="41297">MKNSLFLFLFLCAFVNSHAQHNKLNLLIGTYTTKCDSKGIYVYDFDSKTGDFNYKNATENVINPSYLTISKDKNFVYAVNENGANSTVSSFKFESNTGKLHFLNKENSKGEDPCYIIDDNKNVIVANYSSGTIAVFGKESNGSISKAKQVIQHYAIGHNSYRQEKPHAHMVYFSPDNKYVLANDLGIDKVFSYAYNPDSSDEILKIKDSISVKSGNGPRHLIFSKNGKFIYLLNELAGSITVFSYFNGILKQKGENSLISKDFIGTIGAADIHISPDGKFLYATNRGTANNISTFKIFKNGRLKFVAQNSTLGKGPRNFVIDPTGNFLLVAHQYTNDVVIFRRNKKNGKLTDTKKKINLCSPVCLVFSEK</sequence>
<dbReference type="Pfam" id="PF10282">
    <property type="entry name" value="Lactonase"/>
    <property type="match status" value="1"/>
</dbReference>
<dbReference type="AlphaFoldDB" id="A0A1M5HJK3"/>
<evidence type="ECO:0000256" key="1">
    <source>
        <dbReference type="ARBA" id="ARBA00005564"/>
    </source>
</evidence>
<evidence type="ECO:0000313" key="5">
    <source>
        <dbReference type="Proteomes" id="UP000184036"/>
    </source>
</evidence>
<dbReference type="InterPro" id="IPR015943">
    <property type="entry name" value="WD40/YVTN_repeat-like_dom_sf"/>
</dbReference>
<keyword evidence="3" id="KW-0732">Signal</keyword>
<protein>
    <submittedName>
        <fullName evidence="4">6-phosphogluconolactonase</fullName>
    </submittedName>
</protein>
<dbReference type="STRING" id="271157.SAMN05444396_105137"/>
<feature type="chain" id="PRO_5013268449" evidence="3">
    <location>
        <begin position="20"/>
        <end position="370"/>
    </location>
</feature>
<dbReference type="PANTHER" id="PTHR30344">
    <property type="entry name" value="6-PHOSPHOGLUCONOLACTONASE-RELATED"/>
    <property type="match status" value="1"/>
</dbReference>
<evidence type="ECO:0000313" key="4">
    <source>
        <dbReference type="EMBL" id="SHG16081.1"/>
    </source>
</evidence>
<dbReference type="GO" id="GO:0017057">
    <property type="term" value="F:6-phosphogluconolactonase activity"/>
    <property type="evidence" value="ECO:0007669"/>
    <property type="project" value="TreeGrafter"/>
</dbReference>
<reference evidence="5" key="1">
    <citation type="submission" date="2016-11" db="EMBL/GenBank/DDBJ databases">
        <authorList>
            <person name="Varghese N."/>
            <person name="Submissions S."/>
        </authorList>
    </citation>
    <scope>NUCLEOTIDE SEQUENCE [LARGE SCALE GENOMIC DNA]</scope>
    <source>
        <strain evidence="5">DSM 19741</strain>
    </source>
</reference>